<dbReference type="AlphaFoldDB" id="A0AAD1HMU7"/>
<dbReference type="InterPro" id="IPR019646">
    <property type="entry name" value="Aminoglyc_AdlTrfase"/>
</dbReference>
<dbReference type="KEGG" id="maic:MAIC_16790"/>
<dbReference type="EMBL" id="AP022561">
    <property type="protein sequence ID" value="BBX06876.1"/>
    <property type="molecule type" value="Genomic_DNA"/>
</dbReference>
<sequence>MEGVTELGGELLSASVIEERWDPWTPIEVAQRLSAVTAPWCVTAGWAIDLFVGEVTRKHDDLEIAIPAGRFDEVFAAVPDHQWDVVGEGRVWPYPQRFADHFQTWLREPDTGTYRLDVFREPHVDDLWLCRRDVSIMLPYADLVLRTTDGIPYVIPEVALLFKAKHLREKDDADFVRAVPVLGPTRRRRLRRWLELVHPGHRWIDAL</sequence>
<dbReference type="Pfam" id="PF10706">
    <property type="entry name" value="Aminoglyc_resit"/>
    <property type="match status" value="1"/>
</dbReference>
<accession>A0AAD1HMU7</accession>
<evidence type="ECO:0000313" key="1">
    <source>
        <dbReference type="EMBL" id="BBX06876.1"/>
    </source>
</evidence>
<protein>
    <recommendedName>
        <fullName evidence="3">Aminoglycoside-2''-adenylyltransferase</fullName>
    </recommendedName>
</protein>
<organism evidence="1 2">
    <name type="scientific">Mycolicibacterium aichiense</name>
    <dbReference type="NCBI Taxonomy" id="1799"/>
    <lineage>
        <taxon>Bacteria</taxon>
        <taxon>Bacillati</taxon>
        <taxon>Actinomycetota</taxon>
        <taxon>Actinomycetes</taxon>
        <taxon>Mycobacteriales</taxon>
        <taxon>Mycobacteriaceae</taxon>
        <taxon>Mycolicibacterium</taxon>
    </lineage>
</organism>
<evidence type="ECO:0000313" key="2">
    <source>
        <dbReference type="Proteomes" id="UP000467327"/>
    </source>
</evidence>
<evidence type="ECO:0008006" key="3">
    <source>
        <dbReference type="Google" id="ProtNLM"/>
    </source>
</evidence>
<dbReference type="Gene3D" id="3.30.460.40">
    <property type="match status" value="1"/>
</dbReference>
<reference evidence="1 2" key="1">
    <citation type="journal article" date="2019" name="Emerg. Microbes Infect.">
        <title>Comprehensive subspecies identification of 175 nontuberculous mycobacteria species based on 7547 genomic profiles.</title>
        <authorList>
            <person name="Matsumoto Y."/>
            <person name="Kinjo T."/>
            <person name="Motooka D."/>
            <person name="Nabeya D."/>
            <person name="Jung N."/>
            <person name="Uechi K."/>
            <person name="Horii T."/>
            <person name="Iida T."/>
            <person name="Fujita J."/>
            <person name="Nakamura S."/>
        </authorList>
    </citation>
    <scope>NUCLEOTIDE SEQUENCE [LARGE SCALE GENOMIC DNA]</scope>
    <source>
        <strain evidence="1 2">JCM 6376</strain>
    </source>
</reference>
<name>A0AAD1HMU7_9MYCO</name>
<proteinExistence type="predicted"/>
<gene>
    <name evidence="1" type="ORF">MAIC_16790</name>
</gene>
<dbReference type="RefSeq" id="WP_115321011.1">
    <property type="nucleotide sequence ID" value="NZ_AP022561.1"/>
</dbReference>
<keyword evidence="2" id="KW-1185">Reference proteome</keyword>
<dbReference type="Proteomes" id="UP000467327">
    <property type="component" value="Chromosome"/>
</dbReference>